<organism evidence="1 3">
    <name type="scientific">Enterococcus malodoratus ATCC 43197</name>
    <dbReference type="NCBI Taxonomy" id="1158601"/>
    <lineage>
        <taxon>Bacteria</taxon>
        <taxon>Bacillati</taxon>
        <taxon>Bacillota</taxon>
        <taxon>Bacilli</taxon>
        <taxon>Lactobacillales</taxon>
        <taxon>Enterococcaceae</taxon>
        <taxon>Enterococcus</taxon>
    </lineage>
</organism>
<dbReference type="EMBL" id="ASWA01000002">
    <property type="protein sequence ID" value="EOT69706.1"/>
    <property type="molecule type" value="Genomic_DNA"/>
</dbReference>
<proteinExistence type="predicted"/>
<dbReference type="EMBL" id="AJAK01000032">
    <property type="protein sequence ID" value="EOH71604.1"/>
    <property type="molecule type" value="Genomic_DNA"/>
</dbReference>
<accession>R2R6J5</accession>
<dbReference type="Proteomes" id="UP000013783">
    <property type="component" value="Unassembled WGS sequence"/>
</dbReference>
<dbReference type="eggNOG" id="ENOG50306Z2">
    <property type="taxonomic scope" value="Bacteria"/>
</dbReference>
<reference evidence="2 4" key="2">
    <citation type="submission" date="2013-03" db="EMBL/GenBank/DDBJ databases">
        <title>The Genome Sequence of Enterococcus malodoratus ATCC_43197 (PacBio/Illumina hybrid assembly).</title>
        <authorList>
            <consortium name="The Broad Institute Genomics Platform"/>
            <consortium name="The Broad Institute Genome Sequencing Center for Infectious Disease"/>
            <person name="Earl A."/>
            <person name="Russ C."/>
            <person name="Gilmore M."/>
            <person name="Surin D."/>
            <person name="Walker B."/>
            <person name="Young S."/>
            <person name="Zeng Q."/>
            <person name="Gargeya S."/>
            <person name="Fitzgerald M."/>
            <person name="Haas B."/>
            <person name="Abouelleil A."/>
            <person name="Allen A.W."/>
            <person name="Alvarado L."/>
            <person name="Arachchi H.M."/>
            <person name="Berlin A.M."/>
            <person name="Chapman S.B."/>
            <person name="Gainer-Dewar J."/>
            <person name="Goldberg J."/>
            <person name="Griggs A."/>
            <person name="Gujja S."/>
            <person name="Hansen M."/>
            <person name="Howarth C."/>
            <person name="Imamovic A."/>
            <person name="Ireland A."/>
            <person name="Larimer J."/>
            <person name="McCowan C."/>
            <person name="Murphy C."/>
            <person name="Pearson M."/>
            <person name="Poon T.W."/>
            <person name="Priest M."/>
            <person name="Roberts A."/>
            <person name="Saif S."/>
            <person name="Shea T."/>
            <person name="Sisk P."/>
            <person name="Sykes S."/>
            <person name="Wortman J."/>
            <person name="Nusbaum C."/>
            <person name="Birren B."/>
        </authorList>
    </citation>
    <scope>NUCLEOTIDE SEQUENCE [LARGE SCALE GENOMIC DNA]</scope>
    <source>
        <strain evidence="2 4">ATCC 43197</strain>
    </source>
</reference>
<evidence type="ECO:0000313" key="3">
    <source>
        <dbReference type="Proteomes" id="UP000013783"/>
    </source>
</evidence>
<evidence type="ECO:0000313" key="4">
    <source>
        <dbReference type="Proteomes" id="UP000014148"/>
    </source>
</evidence>
<dbReference type="Proteomes" id="UP000014148">
    <property type="component" value="Unassembled WGS sequence"/>
</dbReference>
<dbReference type="AlphaFoldDB" id="R2R6J5"/>
<dbReference type="RefSeq" id="WP_010743324.1">
    <property type="nucleotide sequence ID" value="NZ_KB946253.1"/>
</dbReference>
<evidence type="ECO:0000313" key="1">
    <source>
        <dbReference type="EMBL" id="EOH71604.1"/>
    </source>
</evidence>
<name>R2R6J5_9ENTE</name>
<dbReference type="PATRIC" id="fig|1158601.3.peg.4520"/>
<keyword evidence="4" id="KW-1185">Reference proteome</keyword>
<evidence type="ECO:0000313" key="2">
    <source>
        <dbReference type="EMBL" id="EOT69706.1"/>
    </source>
</evidence>
<sequence>MKTLKIEMTRRDKVKVELDESYFTDEWFEEFREFFYDFYDLEQLAEHIAYNIVHNNATFIEGVGTPLRDGEKPYWLSESEEKQLNKHVNVIFNPYDTDVEYE</sequence>
<gene>
    <name evidence="2" type="ORF">I585_01173</name>
    <name evidence="1" type="ORF">UAI_04560</name>
</gene>
<reference evidence="1 3" key="1">
    <citation type="submission" date="2013-02" db="EMBL/GenBank/DDBJ databases">
        <title>The Genome Sequence of Enterococcus malodoratus ATCC_43197.</title>
        <authorList>
            <consortium name="The Broad Institute Genome Sequencing Platform"/>
            <consortium name="The Broad Institute Genome Sequencing Center for Infectious Disease"/>
            <person name="Earl A.M."/>
            <person name="Gilmore M.S."/>
            <person name="Lebreton F."/>
            <person name="Walker B."/>
            <person name="Young S.K."/>
            <person name="Zeng Q."/>
            <person name="Gargeya S."/>
            <person name="Fitzgerald M."/>
            <person name="Haas B."/>
            <person name="Abouelleil A."/>
            <person name="Alvarado L."/>
            <person name="Arachchi H.M."/>
            <person name="Berlin A.M."/>
            <person name="Chapman S.B."/>
            <person name="Dewar J."/>
            <person name="Goldberg J."/>
            <person name="Griggs A."/>
            <person name="Gujja S."/>
            <person name="Hansen M."/>
            <person name="Howarth C."/>
            <person name="Imamovic A."/>
            <person name="Larimer J."/>
            <person name="McCowan C."/>
            <person name="Murphy C."/>
            <person name="Neiman D."/>
            <person name="Pearson M."/>
            <person name="Priest M."/>
            <person name="Roberts A."/>
            <person name="Saif S."/>
            <person name="Shea T."/>
            <person name="Sisk P."/>
            <person name="Sykes S."/>
            <person name="Wortman J."/>
            <person name="Nusbaum C."/>
            <person name="Birren B."/>
        </authorList>
    </citation>
    <scope>NUCLEOTIDE SEQUENCE [LARGE SCALE GENOMIC DNA]</scope>
    <source>
        <strain evidence="1 3">ATCC 43197</strain>
    </source>
</reference>
<protein>
    <submittedName>
        <fullName evidence="1">Uncharacterized protein</fullName>
    </submittedName>
</protein>
<dbReference type="STRING" id="71451.RV07_GL000804"/>
<comment type="caution">
    <text evidence="1">The sequence shown here is derived from an EMBL/GenBank/DDBJ whole genome shotgun (WGS) entry which is preliminary data.</text>
</comment>